<sequence>MSSIPSSMANSFPPSSDNPDSATSVNPSVSTVSPNSDSPPNEGGISTSPFPIPNEMTDAILSLLDWRAQTVMSRVNRFCRQELGGKTYVFPGGRVPRDQFLNNAETGFTTRPESTQITGRKPTTLVFYVTRPSGGHARAMDPEFLRDVEHVIFDPKFLSSEDKTAWSLEARGMFSQLRKFRVDVLWEGTEGPSDQRLDDLWTFHSFVPNDKAMFDMSIHTHVPTPWRDFSTAAMMDPALGSTEYHFHLRNAPVFLEVIEGEYGGFIANAEDSIKKVEDLLVRVRDAFRGALEIHGFERGTLSYFLQHQQELLQRGRRVATETGAANSEGSDSDSTSTSESSGNSKPLKSIIRYPTGTSANSILLHDGSQDPVRYTFKSGLVAIEDGDSIW</sequence>
<protein>
    <submittedName>
        <fullName evidence="2">Uncharacterized protein</fullName>
    </submittedName>
</protein>
<keyword evidence="3" id="KW-1185">Reference proteome</keyword>
<reference evidence="2 3" key="1">
    <citation type="submission" date="2016-07" db="EMBL/GenBank/DDBJ databases">
        <title>Pervasive Adenine N6-methylation of Active Genes in Fungi.</title>
        <authorList>
            <consortium name="DOE Joint Genome Institute"/>
            <person name="Mondo S.J."/>
            <person name="Dannebaum R.O."/>
            <person name="Kuo R.C."/>
            <person name="Labutti K."/>
            <person name="Haridas S."/>
            <person name="Kuo A."/>
            <person name="Salamov A."/>
            <person name="Ahrendt S.R."/>
            <person name="Lipzen A."/>
            <person name="Sullivan W."/>
            <person name="Andreopoulos W.B."/>
            <person name="Clum A."/>
            <person name="Lindquist E."/>
            <person name="Daum C."/>
            <person name="Ramamoorthy G.K."/>
            <person name="Gryganskyi A."/>
            <person name="Culley D."/>
            <person name="Magnuson J.K."/>
            <person name="James T.Y."/>
            <person name="O'Malley M.A."/>
            <person name="Stajich J.E."/>
            <person name="Spatafora J.W."/>
            <person name="Visel A."/>
            <person name="Grigoriev I.V."/>
        </authorList>
    </citation>
    <scope>NUCLEOTIDE SEQUENCE [LARGE SCALE GENOMIC DNA]</scope>
    <source>
        <strain evidence="2 3">68-887.2</strain>
    </source>
</reference>
<evidence type="ECO:0000313" key="3">
    <source>
        <dbReference type="Proteomes" id="UP000193986"/>
    </source>
</evidence>
<feature type="region of interest" description="Disordered" evidence="1">
    <location>
        <begin position="1"/>
        <end position="51"/>
    </location>
</feature>
<gene>
    <name evidence="2" type="ORF">BCR39DRAFT_509796</name>
</gene>
<dbReference type="AlphaFoldDB" id="A0A1Y2BLB4"/>
<accession>A0A1Y2BLB4</accession>
<proteinExistence type="predicted"/>
<dbReference type="Proteomes" id="UP000193986">
    <property type="component" value="Unassembled WGS sequence"/>
</dbReference>
<evidence type="ECO:0000313" key="2">
    <source>
        <dbReference type="EMBL" id="ORY35450.1"/>
    </source>
</evidence>
<feature type="compositionally biased region" description="Low complexity" evidence="1">
    <location>
        <begin position="326"/>
        <end position="344"/>
    </location>
</feature>
<name>A0A1Y2BLB4_9TREE</name>
<feature type="region of interest" description="Disordered" evidence="1">
    <location>
        <begin position="320"/>
        <end position="350"/>
    </location>
</feature>
<dbReference type="EMBL" id="MCFC01000001">
    <property type="protein sequence ID" value="ORY35450.1"/>
    <property type="molecule type" value="Genomic_DNA"/>
</dbReference>
<organism evidence="2 3">
    <name type="scientific">Naematelia encephala</name>
    <dbReference type="NCBI Taxonomy" id="71784"/>
    <lineage>
        <taxon>Eukaryota</taxon>
        <taxon>Fungi</taxon>
        <taxon>Dikarya</taxon>
        <taxon>Basidiomycota</taxon>
        <taxon>Agaricomycotina</taxon>
        <taxon>Tremellomycetes</taxon>
        <taxon>Tremellales</taxon>
        <taxon>Naemateliaceae</taxon>
        <taxon>Naematelia</taxon>
    </lineage>
</organism>
<dbReference type="InParanoid" id="A0A1Y2BLB4"/>
<feature type="compositionally biased region" description="Low complexity" evidence="1">
    <location>
        <begin position="10"/>
        <end position="41"/>
    </location>
</feature>
<comment type="caution">
    <text evidence="2">The sequence shown here is derived from an EMBL/GenBank/DDBJ whole genome shotgun (WGS) entry which is preliminary data.</text>
</comment>
<evidence type="ECO:0000256" key="1">
    <source>
        <dbReference type="SAM" id="MobiDB-lite"/>
    </source>
</evidence>